<accession>A0ABP6TW98</accession>
<comment type="caution">
    <text evidence="1">The sequence shown here is derived from an EMBL/GenBank/DDBJ whole genome shotgun (WGS) entry which is preliminary data.</text>
</comment>
<gene>
    <name evidence="1" type="ORF">GCM10019016_065280</name>
</gene>
<protein>
    <submittedName>
        <fullName evidence="1">DUF6010 family protein</fullName>
    </submittedName>
</protein>
<reference evidence="2" key="1">
    <citation type="journal article" date="2019" name="Int. J. Syst. Evol. Microbiol.">
        <title>The Global Catalogue of Microorganisms (GCM) 10K type strain sequencing project: providing services to taxonomists for standard genome sequencing and annotation.</title>
        <authorList>
            <consortium name="The Broad Institute Genomics Platform"/>
            <consortium name="The Broad Institute Genome Sequencing Center for Infectious Disease"/>
            <person name="Wu L."/>
            <person name="Ma J."/>
        </authorList>
    </citation>
    <scope>NUCLEOTIDE SEQUENCE [LARGE SCALE GENOMIC DNA]</scope>
    <source>
        <strain evidence="2">JCM 4816</strain>
    </source>
</reference>
<name>A0ABP6TW98_9ACTN</name>
<keyword evidence="2" id="KW-1185">Reference proteome</keyword>
<evidence type="ECO:0000313" key="1">
    <source>
        <dbReference type="EMBL" id="GAA3499424.1"/>
    </source>
</evidence>
<dbReference type="EMBL" id="BAAAXF010000045">
    <property type="protein sequence ID" value="GAA3499424.1"/>
    <property type="molecule type" value="Genomic_DNA"/>
</dbReference>
<dbReference type="Proteomes" id="UP001501455">
    <property type="component" value="Unassembled WGS sequence"/>
</dbReference>
<proteinExistence type="predicted"/>
<sequence length="142" mass="14759">MQYAAPIGIGLLHVLLMSLAREPHRRRLNAVMVAGAGAAHLGGGGPGGWEFAFTAVVTWGAFRGRESRTFIGVAWLLHAARDDGVAHHLGGGPVVPFLPASSPGRALCDPVIALWRLRGGPSPTDLFRGRGTGRPAADPGTV</sequence>
<evidence type="ECO:0000313" key="2">
    <source>
        <dbReference type="Proteomes" id="UP001501455"/>
    </source>
</evidence>
<dbReference type="Pfam" id="PF19473">
    <property type="entry name" value="DUF6010"/>
    <property type="match status" value="1"/>
</dbReference>
<dbReference type="InterPro" id="IPR046052">
    <property type="entry name" value="DUF6010"/>
</dbReference>
<dbReference type="RefSeq" id="WP_345580112.1">
    <property type="nucleotide sequence ID" value="NZ_BAAAXF010000045.1"/>
</dbReference>
<organism evidence="1 2">
    <name type="scientific">Streptomyces prasinosporus</name>
    <dbReference type="NCBI Taxonomy" id="68256"/>
    <lineage>
        <taxon>Bacteria</taxon>
        <taxon>Bacillati</taxon>
        <taxon>Actinomycetota</taxon>
        <taxon>Actinomycetes</taxon>
        <taxon>Kitasatosporales</taxon>
        <taxon>Streptomycetaceae</taxon>
        <taxon>Streptomyces</taxon>
        <taxon>Streptomyces albogriseolus group</taxon>
    </lineage>
</organism>